<accession>A0A8S1K0P8</accession>
<comment type="caution">
    <text evidence="1">The sequence shown here is derived from an EMBL/GenBank/DDBJ whole genome shotgun (WGS) entry which is preliminary data.</text>
</comment>
<protein>
    <submittedName>
        <fullName evidence="1">Uncharacterized protein</fullName>
    </submittedName>
</protein>
<name>A0A8S1K0P8_9CILI</name>
<proteinExistence type="predicted"/>
<dbReference type="AlphaFoldDB" id="A0A8S1K0P8"/>
<keyword evidence="2" id="KW-1185">Reference proteome</keyword>
<dbReference type="EMBL" id="CAJJDN010000001">
    <property type="protein sequence ID" value="CAD8045766.1"/>
    <property type="molecule type" value="Genomic_DNA"/>
</dbReference>
<sequence>MGSYPSCFCCPKNSSKEQQNKLNDDELHLAQYKQPLFNQVVQINPEDDSSLLIIMATYEQLVNKKSISIVYSCSSNKISRSISFDHNNQRYQESLFNKDHRKIKKMSYYRSLSASQFTYNLSKQSTTYKPSSILKKRSNTKVSQPQKQQKNKVSFLPFILQCNTNKLIDSF</sequence>
<organism evidence="1 2">
    <name type="scientific">Paramecium sonneborni</name>
    <dbReference type="NCBI Taxonomy" id="65129"/>
    <lineage>
        <taxon>Eukaryota</taxon>
        <taxon>Sar</taxon>
        <taxon>Alveolata</taxon>
        <taxon>Ciliophora</taxon>
        <taxon>Intramacronucleata</taxon>
        <taxon>Oligohymenophorea</taxon>
        <taxon>Peniculida</taxon>
        <taxon>Parameciidae</taxon>
        <taxon>Paramecium</taxon>
    </lineage>
</organism>
<gene>
    <name evidence="1" type="ORF">PSON_ATCC_30995.1.T0010274</name>
</gene>
<reference evidence="1" key="1">
    <citation type="submission" date="2021-01" db="EMBL/GenBank/DDBJ databases">
        <authorList>
            <consortium name="Genoscope - CEA"/>
            <person name="William W."/>
        </authorList>
    </citation>
    <scope>NUCLEOTIDE SEQUENCE</scope>
</reference>
<dbReference type="Proteomes" id="UP000692954">
    <property type="component" value="Unassembled WGS sequence"/>
</dbReference>
<evidence type="ECO:0000313" key="1">
    <source>
        <dbReference type="EMBL" id="CAD8045766.1"/>
    </source>
</evidence>
<evidence type="ECO:0000313" key="2">
    <source>
        <dbReference type="Proteomes" id="UP000692954"/>
    </source>
</evidence>